<organism evidence="1 2">
    <name type="scientific">Ophiocordyceps australis</name>
    <dbReference type="NCBI Taxonomy" id="1399860"/>
    <lineage>
        <taxon>Eukaryota</taxon>
        <taxon>Fungi</taxon>
        <taxon>Dikarya</taxon>
        <taxon>Ascomycota</taxon>
        <taxon>Pezizomycotina</taxon>
        <taxon>Sordariomycetes</taxon>
        <taxon>Hypocreomycetidae</taxon>
        <taxon>Hypocreales</taxon>
        <taxon>Ophiocordycipitaceae</taxon>
        <taxon>Ophiocordyceps</taxon>
    </lineage>
</organism>
<keyword evidence="2" id="KW-1185">Reference proteome</keyword>
<dbReference type="EMBL" id="NJET01000019">
    <property type="protein sequence ID" value="PHH65308.1"/>
    <property type="molecule type" value="Genomic_DNA"/>
</dbReference>
<dbReference type="AlphaFoldDB" id="A0A2C5XJZ2"/>
<evidence type="ECO:0000313" key="1">
    <source>
        <dbReference type="EMBL" id="PHH65308.1"/>
    </source>
</evidence>
<proteinExistence type="predicted"/>
<dbReference type="OrthoDB" id="5226159at2759"/>
<dbReference type="Proteomes" id="UP000226192">
    <property type="component" value="Unassembled WGS sequence"/>
</dbReference>
<reference evidence="1 2" key="1">
    <citation type="submission" date="2017-06" db="EMBL/GenBank/DDBJ databases">
        <title>Ant-infecting Ophiocordyceps genomes reveal a high diversity of potential behavioral manipulation genes and a possible major role for enterotoxins.</title>
        <authorList>
            <person name="De Bekker C."/>
            <person name="Evans H.C."/>
            <person name="Brachmann A."/>
            <person name="Hughes D.P."/>
        </authorList>
    </citation>
    <scope>NUCLEOTIDE SEQUENCE [LARGE SCALE GENOMIC DNA]</scope>
    <source>
        <strain evidence="1 2">Map64</strain>
    </source>
</reference>
<accession>A0A2C5XJZ2</accession>
<name>A0A2C5XJZ2_9HYPO</name>
<sequence>MLYTRVQTLLQRRRKQQRQQDQQQDQLLEISAPYDFKLQPVSLPGISQDELSMLRDKAAASRIGVYEVFEPPVYWETATHYLALPSRAGVVSPLAPVHVEGRPAW</sequence>
<gene>
    <name evidence="1" type="ORF">CDD81_2720</name>
</gene>
<protein>
    <submittedName>
        <fullName evidence="1">Uncharacterized protein</fullName>
    </submittedName>
</protein>
<evidence type="ECO:0000313" key="2">
    <source>
        <dbReference type="Proteomes" id="UP000226192"/>
    </source>
</evidence>
<comment type="caution">
    <text evidence="1">The sequence shown here is derived from an EMBL/GenBank/DDBJ whole genome shotgun (WGS) entry which is preliminary data.</text>
</comment>